<sequence length="106" mass="12493">TIVTRYQLDSIEIAKSDCKKDLRVMISRNLKPKTQCISVRNKVNRVLGFISRSISNKTLNVILQLYLALVRPYLYYAVQFWSPYCRMDIISLDCVQRRMTEINPFN</sequence>
<reference evidence="1 2" key="1">
    <citation type="submission" date="2019-01" db="EMBL/GenBank/DDBJ databases">
        <title>Genomes sequencing and comparative genomics of infectious freshwater microsporidia, Cucumispora dikerogammari and Thelohania contejeani.</title>
        <authorList>
            <person name="Cormier A."/>
            <person name="Giraud I."/>
            <person name="Wattier R."/>
            <person name="Teixeira M."/>
            <person name="Grandjean F."/>
            <person name="Rigaud T."/>
            <person name="Cordaux R."/>
        </authorList>
    </citation>
    <scope>NUCLEOTIDE SEQUENCE [LARGE SCALE GENOMIC DNA]</scope>
    <source>
        <strain evidence="1">T1</strain>
        <tissue evidence="1">Spores</tissue>
    </source>
</reference>
<proteinExistence type="predicted"/>
<protein>
    <recommendedName>
        <fullName evidence="3">Tick transposon</fullName>
    </recommendedName>
</protein>
<dbReference type="EMBL" id="SBIQ01000641">
    <property type="protein sequence ID" value="KAF7673863.1"/>
    <property type="molecule type" value="Genomic_DNA"/>
</dbReference>
<dbReference type="Proteomes" id="UP001516464">
    <property type="component" value="Unassembled WGS sequence"/>
</dbReference>
<evidence type="ECO:0000313" key="1">
    <source>
        <dbReference type="EMBL" id="KAF7673863.1"/>
    </source>
</evidence>
<keyword evidence="2" id="KW-1185">Reference proteome</keyword>
<organism evidence="1 2">
    <name type="scientific">Astathelohania contejeani</name>
    <dbReference type="NCBI Taxonomy" id="164912"/>
    <lineage>
        <taxon>Eukaryota</taxon>
        <taxon>Fungi</taxon>
        <taxon>Fungi incertae sedis</taxon>
        <taxon>Microsporidia</taxon>
        <taxon>Astathelohaniidae</taxon>
        <taxon>Astathelohania</taxon>
    </lineage>
</organism>
<comment type="caution">
    <text evidence="1">The sequence shown here is derived from an EMBL/GenBank/DDBJ whole genome shotgun (WGS) entry which is preliminary data.</text>
</comment>
<name>A0ABQ7HV46_9MICR</name>
<accession>A0ABQ7HV46</accession>
<feature type="non-terminal residue" evidence="1">
    <location>
        <position position="1"/>
    </location>
</feature>
<evidence type="ECO:0000313" key="2">
    <source>
        <dbReference type="Proteomes" id="UP001516464"/>
    </source>
</evidence>
<evidence type="ECO:0008006" key="3">
    <source>
        <dbReference type="Google" id="ProtNLM"/>
    </source>
</evidence>
<dbReference type="PANTHER" id="PTHR33332">
    <property type="entry name" value="REVERSE TRANSCRIPTASE DOMAIN-CONTAINING PROTEIN"/>
    <property type="match status" value="1"/>
</dbReference>
<gene>
    <name evidence="1" type="ORF">TCON_2746</name>
</gene>